<sequence>MKYTKILSELWLSNIRDSSIPSDFDVDNNESNNDDNDSTDTSSIFNEINTRNRRRIIKNRIEFSSDSEPSTSPEKNFTDRRKNISEKDPYAAKVVLQGLKDNNCKKLSNSKISTNDSSINSVQSDAQSHSVDSNVSSITSSYRLRPRKPINYKESNL</sequence>
<feature type="compositionally biased region" description="Acidic residues" evidence="1">
    <location>
        <begin position="24"/>
        <end position="38"/>
    </location>
</feature>
<accession>A0AA39FHC4</accession>
<feature type="compositionally biased region" description="Basic and acidic residues" evidence="1">
    <location>
        <begin position="76"/>
        <end position="89"/>
    </location>
</feature>
<feature type="region of interest" description="Disordered" evidence="1">
    <location>
        <begin position="107"/>
        <end position="157"/>
    </location>
</feature>
<evidence type="ECO:0000313" key="3">
    <source>
        <dbReference type="Proteomes" id="UP001168990"/>
    </source>
</evidence>
<organism evidence="2 3">
    <name type="scientific">Microctonus aethiopoides</name>
    <dbReference type="NCBI Taxonomy" id="144406"/>
    <lineage>
        <taxon>Eukaryota</taxon>
        <taxon>Metazoa</taxon>
        <taxon>Ecdysozoa</taxon>
        <taxon>Arthropoda</taxon>
        <taxon>Hexapoda</taxon>
        <taxon>Insecta</taxon>
        <taxon>Pterygota</taxon>
        <taxon>Neoptera</taxon>
        <taxon>Endopterygota</taxon>
        <taxon>Hymenoptera</taxon>
        <taxon>Apocrita</taxon>
        <taxon>Ichneumonoidea</taxon>
        <taxon>Braconidae</taxon>
        <taxon>Euphorinae</taxon>
        <taxon>Microctonus</taxon>
    </lineage>
</organism>
<feature type="compositionally biased region" description="Polar residues" evidence="1">
    <location>
        <begin position="62"/>
        <end position="75"/>
    </location>
</feature>
<comment type="caution">
    <text evidence="2">The sequence shown here is derived from an EMBL/GenBank/DDBJ whole genome shotgun (WGS) entry which is preliminary data.</text>
</comment>
<evidence type="ECO:0000313" key="2">
    <source>
        <dbReference type="EMBL" id="KAK0169548.1"/>
    </source>
</evidence>
<feature type="region of interest" description="Disordered" evidence="1">
    <location>
        <begin position="22"/>
        <end position="89"/>
    </location>
</feature>
<reference evidence="2" key="2">
    <citation type="submission" date="2023-03" db="EMBL/GenBank/DDBJ databases">
        <authorList>
            <person name="Inwood S.N."/>
            <person name="Skelly J.G."/>
            <person name="Guhlin J."/>
            <person name="Harrop T.W.R."/>
            <person name="Goldson S.G."/>
            <person name="Dearden P.K."/>
        </authorList>
    </citation>
    <scope>NUCLEOTIDE SEQUENCE</scope>
    <source>
        <strain evidence="2">Irish</strain>
        <tissue evidence="2">Whole body</tissue>
    </source>
</reference>
<reference evidence="2" key="1">
    <citation type="journal article" date="2023" name="bioRxiv">
        <title>Scaffold-level genome assemblies of two parasitoid biocontrol wasps reveal the parthenogenesis mechanism and an associated novel virus.</title>
        <authorList>
            <person name="Inwood S."/>
            <person name="Skelly J."/>
            <person name="Guhlin J."/>
            <person name="Harrop T."/>
            <person name="Goldson S."/>
            <person name="Dearden P."/>
        </authorList>
    </citation>
    <scope>NUCLEOTIDE SEQUENCE</scope>
    <source>
        <strain evidence="2">Irish</strain>
        <tissue evidence="2">Whole body</tissue>
    </source>
</reference>
<feature type="compositionally biased region" description="Low complexity" evidence="1">
    <location>
        <begin position="128"/>
        <end position="141"/>
    </location>
</feature>
<proteinExistence type="predicted"/>
<dbReference type="Proteomes" id="UP001168990">
    <property type="component" value="Unassembled WGS sequence"/>
</dbReference>
<evidence type="ECO:0000256" key="1">
    <source>
        <dbReference type="SAM" id="MobiDB-lite"/>
    </source>
</evidence>
<feature type="compositionally biased region" description="Polar residues" evidence="1">
    <location>
        <begin position="107"/>
        <end position="127"/>
    </location>
</feature>
<keyword evidence="3" id="KW-1185">Reference proteome</keyword>
<feature type="compositionally biased region" description="Low complexity" evidence="1">
    <location>
        <begin position="39"/>
        <end position="49"/>
    </location>
</feature>
<dbReference type="EMBL" id="JAQQBS010000155">
    <property type="protein sequence ID" value="KAK0169548.1"/>
    <property type="molecule type" value="Genomic_DNA"/>
</dbReference>
<dbReference type="AlphaFoldDB" id="A0AA39FHC4"/>
<gene>
    <name evidence="2" type="ORF">PV328_011902</name>
</gene>
<name>A0AA39FHC4_9HYME</name>
<protein>
    <submittedName>
        <fullName evidence="2">Uncharacterized protein</fullName>
    </submittedName>
</protein>